<reference evidence="2 3" key="1">
    <citation type="journal article" date="2015" name="Genome Biol. Evol.">
        <title>Comparative Genomics of a Bacterivorous Green Alga Reveals Evolutionary Causalities and Consequences of Phago-Mixotrophic Mode of Nutrition.</title>
        <authorList>
            <person name="Burns J.A."/>
            <person name="Paasch A."/>
            <person name="Narechania A."/>
            <person name="Kim E."/>
        </authorList>
    </citation>
    <scope>NUCLEOTIDE SEQUENCE [LARGE SCALE GENOMIC DNA]</scope>
    <source>
        <strain evidence="2 3">PLY_AMNH</strain>
    </source>
</reference>
<evidence type="ECO:0000313" key="2">
    <source>
        <dbReference type="EMBL" id="KAK3267157.1"/>
    </source>
</evidence>
<feature type="region of interest" description="Disordered" evidence="1">
    <location>
        <begin position="1"/>
        <end position="69"/>
    </location>
</feature>
<dbReference type="Proteomes" id="UP001190700">
    <property type="component" value="Unassembled WGS sequence"/>
</dbReference>
<protein>
    <submittedName>
        <fullName evidence="2">Uncharacterized protein</fullName>
    </submittedName>
</protein>
<dbReference type="EMBL" id="LGRX02012584">
    <property type="protein sequence ID" value="KAK3267157.1"/>
    <property type="molecule type" value="Genomic_DNA"/>
</dbReference>
<dbReference type="AlphaFoldDB" id="A0AAE0FW72"/>
<organism evidence="2 3">
    <name type="scientific">Cymbomonas tetramitiformis</name>
    <dbReference type="NCBI Taxonomy" id="36881"/>
    <lineage>
        <taxon>Eukaryota</taxon>
        <taxon>Viridiplantae</taxon>
        <taxon>Chlorophyta</taxon>
        <taxon>Pyramimonadophyceae</taxon>
        <taxon>Pyramimonadales</taxon>
        <taxon>Pyramimonadaceae</taxon>
        <taxon>Cymbomonas</taxon>
    </lineage>
</organism>
<sequence>ESTPACSQRPACSRPQSYKIKDEGNGQTPPLLVNSSCQDQQLPRQPSSEAPSPPERKRNGKSPAFRGPWTLNANALAPEAHTQSTYHGDEDSLRRVQPFWEHGDMEKMTGLRAVQSLSPKSFTNLTPFGDDPSQQQGFCLEYRRRLLLQQRYLANKGTHSCMRKAGKSRSGCSRRISPNVLIPATAMNARPHTDGEELAAALHASSLPNMPNFRIFEQLPVYPAGEKDIAVVAMPCRNPRAKKPADREASKQWYKRSYKNLRDNEPVFRLAQ</sequence>
<feature type="compositionally biased region" description="Polar residues" evidence="1">
    <location>
        <begin position="25"/>
        <end position="50"/>
    </location>
</feature>
<comment type="caution">
    <text evidence="2">The sequence shown here is derived from an EMBL/GenBank/DDBJ whole genome shotgun (WGS) entry which is preliminary data.</text>
</comment>
<proteinExistence type="predicted"/>
<feature type="non-terminal residue" evidence="2">
    <location>
        <position position="1"/>
    </location>
</feature>
<gene>
    <name evidence="2" type="ORF">CYMTET_24266</name>
</gene>
<accession>A0AAE0FW72</accession>
<evidence type="ECO:0000313" key="3">
    <source>
        <dbReference type="Proteomes" id="UP001190700"/>
    </source>
</evidence>
<name>A0AAE0FW72_9CHLO</name>
<evidence type="ECO:0000256" key="1">
    <source>
        <dbReference type="SAM" id="MobiDB-lite"/>
    </source>
</evidence>
<keyword evidence="3" id="KW-1185">Reference proteome</keyword>